<dbReference type="InterPro" id="IPR003673">
    <property type="entry name" value="CoA-Trfase_fam_III"/>
</dbReference>
<dbReference type="GO" id="GO:0003824">
    <property type="term" value="F:catalytic activity"/>
    <property type="evidence" value="ECO:0007669"/>
    <property type="project" value="InterPro"/>
</dbReference>
<sequence>MALRGLKVLELSGLAPVPFCGMLLADYGASVIRIERTDDRKNAKLDKLARGKRSISIDLKISTGIDILRHLSSTADVLIEPFRPGVMEKLGLGPDVLLKDNKRLIYTRISGYGQDGTLAKKAGHDINYLSISGLLSMFGRSKEKPYAPINLAADFAGGGLLAAYAIMAALFERQTTNHGQVLDLSLAEGSAYVSSWMWASRDLPMVWFGDKRGENLLDGGVHFYDTYETSDGLYMAVGALEPQFYSQLLIGLGLDPKDENHNQMNIHEMKEKLEQIFKTKSQKQWTEVFDKLDACCTPVLSWDAAHQHEHNQQRKNFSSTNENKDKLVPTIAPRFSSSKLPSIDRPSPHSGEHTIEILREVGYSKENIEEFIKKNIVQSVERSKSKL</sequence>
<dbReference type="EMBL" id="CAJNOE010000101">
    <property type="protein sequence ID" value="CAF0912926.1"/>
    <property type="molecule type" value="Genomic_DNA"/>
</dbReference>
<evidence type="ECO:0000256" key="1">
    <source>
        <dbReference type="ARBA" id="ARBA00008383"/>
    </source>
</evidence>
<dbReference type="EMBL" id="CAJOBB010001209">
    <property type="protein sequence ID" value="CAF3825101.1"/>
    <property type="molecule type" value="Genomic_DNA"/>
</dbReference>
<gene>
    <name evidence="2" type="ORF">IZO911_LOCUS12878</name>
    <name evidence="3" type="ORF">KXQ929_LOCUS18494</name>
</gene>
<comment type="similarity">
    <text evidence="1">Belongs to the CoA-transferase III family.</text>
</comment>
<name>A0A814AE19_9BILA</name>
<dbReference type="Proteomes" id="UP000663860">
    <property type="component" value="Unassembled WGS sequence"/>
</dbReference>
<comment type="caution">
    <text evidence="2">The sequence shown here is derived from an EMBL/GenBank/DDBJ whole genome shotgun (WGS) entry which is preliminary data.</text>
</comment>
<reference evidence="2" key="1">
    <citation type="submission" date="2021-02" db="EMBL/GenBank/DDBJ databases">
        <authorList>
            <person name="Nowell W R."/>
        </authorList>
    </citation>
    <scope>NUCLEOTIDE SEQUENCE</scope>
</reference>
<dbReference type="Gene3D" id="3.40.50.10540">
    <property type="entry name" value="Crotonobetainyl-coa:carnitine coa-transferase, domain 1"/>
    <property type="match status" value="2"/>
</dbReference>
<dbReference type="PANTHER" id="PTHR48228">
    <property type="entry name" value="SUCCINYL-COA--D-CITRAMALATE COA-TRANSFERASE"/>
    <property type="match status" value="1"/>
</dbReference>
<dbReference type="Proteomes" id="UP000663868">
    <property type="component" value="Unassembled WGS sequence"/>
</dbReference>
<dbReference type="InterPro" id="IPR023606">
    <property type="entry name" value="CoA-Trfase_III_dom_1_sf"/>
</dbReference>
<dbReference type="Pfam" id="PF02515">
    <property type="entry name" value="CoA_transf_3"/>
    <property type="match status" value="1"/>
</dbReference>
<organism evidence="2 4">
    <name type="scientific">Adineta steineri</name>
    <dbReference type="NCBI Taxonomy" id="433720"/>
    <lineage>
        <taxon>Eukaryota</taxon>
        <taxon>Metazoa</taxon>
        <taxon>Spiralia</taxon>
        <taxon>Gnathifera</taxon>
        <taxon>Rotifera</taxon>
        <taxon>Eurotatoria</taxon>
        <taxon>Bdelloidea</taxon>
        <taxon>Adinetida</taxon>
        <taxon>Adinetidae</taxon>
        <taxon>Adineta</taxon>
    </lineage>
</organism>
<evidence type="ECO:0000313" key="3">
    <source>
        <dbReference type="EMBL" id="CAF3825101.1"/>
    </source>
</evidence>
<dbReference type="PANTHER" id="PTHR48228:SF5">
    <property type="entry name" value="ALPHA-METHYLACYL-COA RACEMASE"/>
    <property type="match status" value="1"/>
</dbReference>
<dbReference type="AlphaFoldDB" id="A0A814AE19"/>
<evidence type="ECO:0008006" key="5">
    <source>
        <dbReference type="Google" id="ProtNLM"/>
    </source>
</evidence>
<dbReference type="InterPro" id="IPR044855">
    <property type="entry name" value="CoA-Trfase_III_dom3_sf"/>
</dbReference>
<evidence type="ECO:0000313" key="4">
    <source>
        <dbReference type="Proteomes" id="UP000663860"/>
    </source>
</evidence>
<accession>A0A814AE19</accession>
<dbReference type="SUPFAM" id="SSF89796">
    <property type="entry name" value="CoA-transferase family III (CaiB/BaiF)"/>
    <property type="match status" value="1"/>
</dbReference>
<evidence type="ECO:0000313" key="2">
    <source>
        <dbReference type="EMBL" id="CAF0912926.1"/>
    </source>
</evidence>
<dbReference type="Gene3D" id="3.30.1540.10">
    <property type="entry name" value="formyl-coa transferase, domain 3"/>
    <property type="match status" value="1"/>
</dbReference>
<dbReference type="InterPro" id="IPR050509">
    <property type="entry name" value="CoA-transferase_III"/>
</dbReference>
<protein>
    <recommendedName>
        <fullName evidence="5">Alpha-methylacyl-CoA racemase</fullName>
    </recommendedName>
</protein>
<proteinExistence type="inferred from homology"/>